<protein>
    <submittedName>
        <fullName evidence="1">Uncharacterized protein</fullName>
    </submittedName>
</protein>
<gene>
    <name evidence="1" type="ORF">L6164_036972</name>
</gene>
<organism evidence="1 2">
    <name type="scientific">Bauhinia variegata</name>
    <name type="common">Purple orchid tree</name>
    <name type="synonym">Phanera variegata</name>
    <dbReference type="NCBI Taxonomy" id="167791"/>
    <lineage>
        <taxon>Eukaryota</taxon>
        <taxon>Viridiplantae</taxon>
        <taxon>Streptophyta</taxon>
        <taxon>Embryophyta</taxon>
        <taxon>Tracheophyta</taxon>
        <taxon>Spermatophyta</taxon>
        <taxon>Magnoliopsida</taxon>
        <taxon>eudicotyledons</taxon>
        <taxon>Gunneridae</taxon>
        <taxon>Pentapetalae</taxon>
        <taxon>rosids</taxon>
        <taxon>fabids</taxon>
        <taxon>Fabales</taxon>
        <taxon>Fabaceae</taxon>
        <taxon>Cercidoideae</taxon>
        <taxon>Cercideae</taxon>
        <taxon>Bauhiniinae</taxon>
        <taxon>Bauhinia</taxon>
    </lineage>
</organism>
<name>A0ACB9KIU5_BAUVA</name>
<reference evidence="1 2" key="1">
    <citation type="journal article" date="2022" name="DNA Res.">
        <title>Chromosomal-level genome assembly of the orchid tree Bauhinia variegata (Leguminosae; Cercidoideae) supports the allotetraploid origin hypothesis of Bauhinia.</title>
        <authorList>
            <person name="Zhong Y."/>
            <person name="Chen Y."/>
            <person name="Zheng D."/>
            <person name="Pang J."/>
            <person name="Liu Y."/>
            <person name="Luo S."/>
            <person name="Meng S."/>
            <person name="Qian L."/>
            <person name="Wei D."/>
            <person name="Dai S."/>
            <person name="Zhou R."/>
        </authorList>
    </citation>
    <scope>NUCLEOTIDE SEQUENCE [LARGE SCALE GENOMIC DNA]</scope>
    <source>
        <strain evidence="1">BV-YZ2020</strain>
    </source>
</reference>
<keyword evidence="2" id="KW-1185">Reference proteome</keyword>
<dbReference type="EMBL" id="CM039439">
    <property type="protein sequence ID" value="KAI4297064.1"/>
    <property type="molecule type" value="Genomic_DNA"/>
</dbReference>
<sequence>MGKNPRSTIHGQNPQTTIDDLPYEMIEKILFQLPAKEIAGCRSVCKPWDSIMRNPTFQRKLKEKLEIEKAMEKARLCEIVSQVISTLHMKGRFREFIPENDLIRSILNGTSLITIMLSAANETFERLAVSGFVANLMVYLLRVLNLDQVSASNINNLWNGLTHLAPLVGAFISDGYVGRFWTIAFSSFASLLGTVVVTLNS</sequence>
<dbReference type="Proteomes" id="UP000828941">
    <property type="component" value="Chromosome 14"/>
</dbReference>
<proteinExistence type="predicted"/>
<evidence type="ECO:0000313" key="2">
    <source>
        <dbReference type="Proteomes" id="UP000828941"/>
    </source>
</evidence>
<accession>A0ACB9KIU5</accession>
<evidence type="ECO:0000313" key="1">
    <source>
        <dbReference type="EMBL" id="KAI4297064.1"/>
    </source>
</evidence>
<comment type="caution">
    <text evidence="1">The sequence shown here is derived from an EMBL/GenBank/DDBJ whole genome shotgun (WGS) entry which is preliminary data.</text>
</comment>